<dbReference type="Proteomes" id="UP000597444">
    <property type="component" value="Unassembled WGS sequence"/>
</dbReference>
<reference evidence="7" key="1">
    <citation type="submission" date="2020-10" db="EMBL/GenBank/DDBJ databases">
        <title>Taxonomic study of unclassified bacteria belonging to the class Ktedonobacteria.</title>
        <authorList>
            <person name="Yabe S."/>
            <person name="Wang C.M."/>
            <person name="Zheng Y."/>
            <person name="Sakai Y."/>
            <person name="Cavaletti L."/>
            <person name="Monciardini P."/>
            <person name="Donadio S."/>
        </authorList>
    </citation>
    <scope>NUCLEOTIDE SEQUENCE</scope>
    <source>
        <strain evidence="7">ID150040</strain>
    </source>
</reference>
<dbReference type="InterPro" id="IPR006336">
    <property type="entry name" value="GCS2"/>
</dbReference>
<evidence type="ECO:0000256" key="2">
    <source>
        <dbReference type="ARBA" id="ARBA00022741"/>
    </source>
</evidence>
<dbReference type="NCBIfam" id="TIGR02050">
    <property type="entry name" value="gshA_cyan_rel"/>
    <property type="match status" value="1"/>
</dbReference>
<keyword evidence="3 5" id="KW-0067">ATP-binding</keyword>
<dbReference type="EC" id="6.3.2.2" evidence="5"/>
<sequence length="378" mass="43050">MTQRFTLGVEEEFQIVNKQTGLLASHIHPLLDKGVPLLGENIKAEMLQSTVEIVSNVCPNIAALRLDLQHLRATVADLLAEDGLALISAGTHPMSRWQDQARTCSDRYEILEEEYQDVGRSILIFGLHVHVGIEDYQLSIPLLNQLRTWLPHMLALSSNSPFWGGRNSGLKSYRAIVWRRFPRSGVPELFSSTLDFERYIDNLMRTGCIDNGKRIWWDVRPHPFFKTIEFRVADMPATFEDTLALAALSQALVAKLVWLHKHNLTVQALPTAYIDENKWRAARYGLDAEYVDFIQNRRLSMRDAIHETLDFVDDVLDDLGSRQEIHYLRSLLEDPRGTGADRQLAMYHETGSTHAVAHFLMEQTSQGCSLERTSNVTI</sequence>
<dbReference type="NCBIfam" id="NF010039">
    <property type="entry name" value="PRK13515.1"/>
    <property type="match status" value="1"/>
</dbReference>
<comment type="function">
    <text evidence="5">ATP-dependent carboxylate-amine ligase which exhibits weak glutamate--cysteine ligase activity.</text>
</comment>
<dbReference type="PANTHER" id="PTHR36510">
    <property type="entry name" value="GLUTAMATE--CYSTEINE LIGASE 2-RELATED"/>
    <property type="match status" value="1"/>
</dbReference>
<evidence type="ECO:0000313" key="8">
    <source>
        <dbReference type="Proteomes" id="UP000597444"/>
    </source>
</evidence>
<name>A0A8J3IJG6_9CHLR</name>
<gene>
    <name evidence="7" type="ORF">KSF_026020</name>
</gene>
<dbReference type="InterPro" id="IPR014746">
    <property type="entry name" value="Gln_synth/guanido_kin_cat_dom"/>
</dbReference>
<dbReference type="GO" id="GO:0005524">
    <property type="term" value="F:ATP binding"/>
    <property type="evidence" value="ECO:0007669"/>
    <property type="project" value="UniProtKB-KW"/>
</dbReference>
<keyword evidence="6" id="KW-0175">Coiled coil</keyword>
<feature type="coiled-coil region" evidence="6">
    <location>
        <begin position="61"/>
        <end position="114"/>
    </location>
</feature>
<dbReference type="InterPro" id="IPR050141">
    <property type="entry name" value="GCL_type2/YbdK_subfam"/>
</dbReference>
<evidence type="ECO:0000256" key="3">
    <source>
        <dbReference type="ARBA" id="ARBA00022840"/>
    </source>
</evidence>
<comment type="catalytic activity">
    <reaction evidence="4 5">
        <text>L-cysteine + L-glutamate + ATP = gamma-L-glutamyl-L-cysteine + ADP + phosphate + H(+)</text>
        <dbReference type="Rhea" id="RHEA:13285"/>
        <dbReference type="ChEBI" id="CHEBI:15378"/>
        <dbReference type="ChEBI" id="CHEBI:29985"/>
        <dbReference type="ChEBI" id="CHEBI:30616"/>
        <dbReference type="ChEBI" id="CHEBI:35235"/>
        <dbReference type="ChEBI" id="CHEBI:43474"/>
        <dbReference type="ChEBI" id="CHEBI:58173"/>
        <dbReference type="ChEBI" id="CHEBI:456216"/>
        <dbReference type="EC" id="6.3.2.2"/>
    </reaction>
</comment>
<dbReference type="AlphaFoldDB" id="A0A8J3IJG6"/>
<keyword evidence="1 5" id="KW-0436">Ligase</keyword>
<dbReference type="GO" id="GO:0004357">
    <property type="term" value="F:glutamate-cysteine ligase activity"/>
    <property type="evidence" value="ECO:0007669"/>
    <property type="project" value="UniProtKB-EC"/>
</dbReference>
<comment type="similarity">
    <text evidence="5">Belongs to the glutamate--cysteine ligase type 2 family. YbdK subfamily.</text>
</comment>
<protein>
    <recommendedName>
        <fullName evidence="5">Putative glutamate--cysteine ligase 2</fullName>
        <ecNumber evidence="5">6.3.2.2</ecNumber>
    </recommendedName>
    <alternativeName>
        <fullName evidence="5">Gamma-glutamylcysteine synthetase 2</fullName>
        <shortName evidence="5">GCS 2</shortName>
        <shortName evidence="5">Gamma-GCS 2</shortName>
    </alternativeName>
</protein>
<keyword evidence="8" id="KW-1185">Reference proteome</keyword>
<proteinExistence type="inferred from homology"/>
<dbReference type="RefSeq" id="WP_220203380.1">
    <property type="nucleotide sequence ID" value="NZ_BNJK01000001.1"/>
</dbReference>
<dbReference type="InterPro" id="IPR011793">
    <property type="entry name" value="YbdK"/>
</dbReference>
<keyword evidence="2 5" id="KW-0547">Nucleotide-binding</keyword>
<evidence type="ECO:0000256" key="6">
    <source>
        <dbReference type="SAM" id="Coils"/>
    </source>
</evidence>
<evidence type="ECO:0000256" key="5">
    <source>
        <dbReference type="HAMAP-Rule" id="MF_01609"/>
    </source>
</evidence>
<dbReference type="Pfam" id="PF04107">
    <property type="entry name" value="GCS2"/>
    <property type="match status" value="1"/>
</dbReference>
<dbReference type="GO" id="GO:0042398">
    <property type="term" value="P:modified amino acid biosynthetic process"/>
    <property type="evidence" value="ECO:0007669"/>
    <property type="project" value="InterPro"/>
</dbReference>
<dbReference type="HAMAP" id="MF_01609">
    <property type="entry name" value="Glu_cys_ligase_2"/>
    <property type="match status" value="1"/>
</dbReference>
<dbReference type="EMBL" id="BNJK01000001">
    <property type="protein sequence ID" value="GHO92554.1"/>
    <property type="molecule type" value="Genomic_DNA"/>
</dbReference>
<dbReference type="SUPFAM" id="SSF55931">
    <property type="entry name" value="Glutamine synthetase/guanido kinase"/>
    <property type="match status" value="1"/>
</dbReference>
<accession>A0A8J3IJG6</accession>
<evidence type="ECO:0000256" key="1">
    <source>
        <dbReference type="ARBA" id="ARBA00022598"/>
    </source>
</evidence>
<dbReference type="Gene3D" id="3.30.590.20">
    <property type="match status" value="1"/>
</dbReference>
<dbReference type="PANTHER" id="PTHR36510:SF1">
    <property type="entry name" value="GLUTAMATE--CYSTEINE LIGASE 2-RELATED"/>
    <property type="match status" value="1"/>
</dbReference>
<evidence type="ECO:0000313" key="7">
    <source>
        <dbReference type="EMBL" id="GHO92554.1"/>
    </source>
</evidence>
<comment type="caution">
    <text evidence="7">The sequence shown here is derived from an EMBL/GenBank/DDBJ whole genome shotgun (WGS) entry which is preliminary data.</text>
</comment>
<evidence type="ECO:0000256" key="4">
    <source>
        <dbReference type="ARBA" id="ARBA00048819"/>
    </source>
</evidence>
<organism evidence="7 8">
    <name type="scientific">Reticulibacter mediterranei</name>
    <dbReference type="NCBI Taxonomy" id="2778369"/>
    <lineage>
        <taxon>Bacteria</taxon>
        <taxon>Bacillati</taxon>
        <taxon>Chloroflexota</taxon>
        <taxon>Ktedonobacteria</taxon>
        <taxon>Ktedonobacterales</taxon>
        <taxon>Reticulibacteraceae</taxon>
        <taxon>Reticulibacter</taxon>
    </lineage>
</organism>